<accession>A0A1Y2JHY1</accession>
<comment type="caution">
    <text evidence="1">The sequence shown here is derived from an EMBL/GenBank/DDBJ whole genome shotgun (WGS) entry which is preliminary data.</text>
</comment>
<dbReference type="EMBL" id="NAFL01000272">
    <property type="protein sequence ID" value="OSJ27924.1"/>
    <property type="molecule type" value="Genomic_DNA"/>
</dbReference>
<sequence>MDGDNKLADGRVAFAYRQRISFYQVSPKGRRSSTVGRRATPHWDGGGLDKEVVGCIGTGLAVNLKTAKALDVAVPPGLLARTDEVIE</sequence>
<proteinExistence type="predicted"/>
<evidence type="ECO:0000313" key="2">
    <source>
        <dbReference type="Proteomes" id="UP000193335"/>
    </source>
</evidence>
<evidence type="ECO:0000313" key="1">
    <source>
        <dbReference type="EMBL" id="OSJ27924.1"/>
    </source>
</evidence>
<reference evidence="1 2" key="1">
    <citation type="submission" date="2017-03" db="EMBL/GenBank/DDBJ databases">
        <title>Whole genome sequences of fourteen strains of Bradyrhizobium canariense and one strain of Bradyrhizobium japonicum isolated from Lupinus (Papilionoideae: Genisteae) species in Algeria.</title>
        <authorList>
            <person name="Crovadore J."/>
            <person name="Chekireb D."/>
            <person name="Brachmann A."/>
            <person name="Chablais R."/>
            <person name="Cochard B."/>
            <person name="Lefort F."/>
        </authorList>
    </citation>
    <scope>NUCLEOTIDE SEQUENCE [LARGE SCALE GENOMIC DNA]</scope>
    <source>
        <strain evidence="1 2">UBMA197</strain>
    </source>
</reference>
<dbReference type="Proteomes" id="UP000193335">
    <property type="component" value="Unassembled WGS sequence"/>
</dbReference>
<dbReference type="AlphaFoldDB" id="A0A1Y2JHY1"/>
<organism evidence="1 2">
    <name type="scientific">Bradyrhizobium japonicum</name>
    <dbReference type="NCBI Taxonomy" id="375"/>
    <lineage>
        <taxon>Bacteria</taxon>
        <taxon>Pseudomonadati</taxon>
        <taxon>Pseudomonadota</taxon>
        <taxon>Alphaproteobacteria</taxon>
        <taxon>Hyphomicrobiales</taxon>
        <taxon>Nitrobacteraceae</taxon>
        <taxon>Bradyrhizobium</taxon>
    </lineage>
</organism>
<protein>
    <submittedName>
        <fullName evidence="1">Uncharacterized protein</fullName>
    </submittedName>
</protein>
<name>A0A1Y2JHY1_BRAJP</name>
<gene>
    <name evidence="1" type="ORF">BSZ19_32355</name>
</gene>